<protein>
    <submittedName>
        <fullName evidence="1">Uncharacterized protein</fullName>
    </submittedName>
</protein>
<dbReference type="AlphaFoldDB" id="A0AAE0ZNQ2"/>
<evidence type="ECO:0000313" key="2">
    <source>
        <dbReference type="Proteomes" id="UP001283361"/>
    </source>
</evidence>
<accession>A0AAE0ZNQ2</accession>
<name>A0AAE0ZNQ2_9GAST</name>
<sequence>MSRAICDDSITTCSVQPFLPFHATVWFARSPRVWSPVTSPPGRSYPVSLLPRTLIDSWTTDRLGNCRTN</sequence>
<dbReference type="Proteomes" id="UP001283361">
    <property type="component" value="Unassembled WGS sequence"/>
</dbReference>
<reference evidence="1" key="1">
    <citation type="journal article" date="2023" name="G3 (Bethesda)">
        <title>A reference genome for the long-term kleptoplast-retaining sea slug Elysia crispata morphotype clarki.</title>
        <authorList>
            <person name="Eastman K.E."/>
            <person name="Pendleton A.L."/>
            <person name="Shaikh M.A."/>
            <person name="Suttiyut T."/>
            <person name="Ogas R."/>
            <person name="Tomko P."/>
            <person name="Gavelis G."/>
            <person name="Widhalm J.R."/>
            <person name="Wisecaver J.H."/>
        </authorList>
    </citation>
    <scope>NUCLEOTIDE SEQUENCE</scope>
    <source>
        <strain evidence="1">ECLA1</strain>
    </source>
</reference>
<gene>
    <name evidence="1" type="ORF">RRG08_043763</name>
</gene>
<keyword evidence="2" id="KW-1185">Reference proteome</keyword>
<evidence type="ECO:0000313" key="1">
    <source>
        <dbReference type="EMBL" id="KAK3772548.1"/>
    </source>
</evidence>
<comment type="caution">
    <text evidence="1">The sequence shown here is derived from an EMBL/GenBank/DDBJ whole genome shotgun (WGS) entry which is preliminary data.</text>
</comment>
<dbReference type="EMBL" id="JAWDGP010003622">
    <property type="protein sequence ID" value="KAK3772548.1"/>
    <property type="molecule type" value="Genomic_DNA"/>
</dbReference>
<organism evidence="1 2">
    <name type="scientific">Elysia crispata</name>
    <name type="common">lettuce slug</name>
    <dbReference type="NCBI Taxonomy" id="231223"/>
    <lineage>
        <taxon>Eukaryota</taxon>
        <taxon>Metazoa</taxon>
        <taxon>Spiralia</taxon>
        <taxon>Lophotrochozoa</taxon>
        <taxon>Mollusca</taxon>
        <taxon>Gastropoda</taxon>
        <taxon>Heterobranchia</taxon>
        <taxon>Euthyneura</taxon>
        <taxon>Panpulmonata</taxon>
        <taxon>Sacoglossa</taxon>
        <taxon>Placobranchoidea</taxon>
        <taxon>Plakobranchidae</taxon>
        <taxon>Elysia</taxon>
    </lineage>
</organism>
<proteinExistence type="predicted"/>